<dbReference type="GO" id="GO:0005524">
    <property type="term" value="F:ATP binding"/>
    <property type="evidence" value="ECO:0007669"/>
    <property type="project" value="InterPro"/>
</dbReference>
<evidence type="ECO:0000259" key="1">
    <source>
        <dbReference type="PROSITE" id="PS50011"/>
    </source>
</evidence>
<reference evidence="3" key="1">
    <citation type="journal article" date="2014" name="Proc. Natl. Acad. Sci. U.S.A.">
        <title>Extensive sampling of basidiomycete genomes demonstrates inadequacy of the white-rot/brown-rot paradigm for wood decay fungi.</title>
        <authorList>
            <person name="Riley R."/>
            <person name="Salamov A.A."/>
            <person name="Brown D.W."/>
            <person name="Nagy L.G."/>
            <person name="Floudas D."/>
            <person name="Held B.W."/>
            <person name="Levasseur A."/>
            <person name="Lombard V."/>
            <person name="Morin E."/>
            <person name="Otillar R."/>
            <person name="Lindquist E.A."/>
            <person name="Sun H."/>
            <person name="LaButti K.M."/>
            <person name="Schmutz J."/>
            <person name="Jabbour D."/>
            <person name="Luo H."/>
            <person name="Baker S.E."/>
            <person name="Pisabarro A.G."/>
            <person name="Walton J.D."/>
            <person name="Blanchette R.A."/>
            <person name="Henrissat B."/>
            <person name="Martin F."/>
            <person name="Cullen D."/>
            <person name="Hibbett D.S."/>
            <person name="Grigoriev I.V."/>
        </authorList>
    </citation>
    <scope>NUCLEOTIDE SEQUENCE [LARGE SCALE GENOMIC DNA]</scope>
    <source>
        <strain evidence="3">FD-172 SS1</strain>
    </source>
</reference>
<dbReference type="InterPro" id="IPR000719">
    <property type="entry name" value="Prot_kinase_dom"/>
</dbReference>
<dbReference type="PANTHER" id="PTHR44329">
    <property type="entry name" value="SERINE/THREONINE-PROTEIN KINASE TNNI3K-RELATED"/>
    <property type="match status" value="1"/>
</dbReference>
<name>A0A067MAQ3_BOTB1</name>
<dbReference type="STRING" id="930990.A0A067MAQ3"/>
<dbReference type="GO" id="GO:0004674">
    <property type="term" value="F:protein serine/threonine kinase activity"/>
    <property type="evidence" value="ECO:0007669"/>
    <property type="project" value="TreeGrafter"/>
</dbReference>
<keyword evidence="3" id="KW-1185">Reference proteome</keyword>
<dbReference type="OrthoDB" id="4062651at2759"/>
<dbReference type="Gene3D" id="1.10.510.10">
    <property type="entry name" value="Transferase(Phosphotransferase) domain 1"/>
    <property type="match status" value="1"/>
</dbReference>
<dbReference type="HOGENOM" id="CLU_000288_7_18_1"/>
<sequence length="195" mass="21660">MENGRVETYIKRNPYANRIRLLGQVAEGQRYLHSQSPAVIHGGLTGANILVSGAGNVVIDFWLGRIEFAYNQLHNSTGWLNGRDPRWLAPELVGATTKEEARGTMSSNIFAFGRVMYQVFTSWTPFHSIPNSNAVTLLVAGGNNPERPIGLQDRTWRFMTECWNADPAGRPSAEEAVTHLSLLTLQGDFESKKES</sequence>
<dbReference type="InterPro" id="IPR051681">
    <property type="entry name" value="Ser/Thr_Kinases-Pseudokinases"/>
</dbReference>
<dbReference type="EMBL" id="KL198084">
    <property type="protein sequence ID" value="KDQ08937.1"/>
    <property type="molecule type" value="Genomic_DNA"/>
</dbReference>
<dbReference type="Proteomes" id="UP000027195">
    <property type="component" value="Unassembled WGS sequence"/>
</dbReference>
<dbReference type="AlphaFoldDB" id="A0A067MAQ3"/>
<proteinExistence type="predicted"/>
<organism evidence="2 3">
    <name type="scientific">Botryobasidium botryosum (strain FD-172 SS1)</name>
    <dbReference type="NCBI Taxonomy" id="930990"/>
    <lineage>
        <taxon>Eukaryota</taxon>
        <taxon>Fungi</taxon>
        <taxon>Dikarya</taxon>
        <taxon>Basidiomycota</taxon>
        <taxon>Agaricomycotina</taxon>
        <taxon>Agaricomycetes</taxon>
        <taxon>Cantharellales</taxon>
        <taxon>Botryobasidiaceae</taxon>
        <taxon>Botryobasidium</taxon>
    </lineage>
</organism>
<evidence type="ECO:0000313" key="2">
    <source>
        <dbReference type="EMBL" id="KDQ08937.1"/>
    </source>
</evidence>
<dbReference type="InParanoid" id="A0A067MAQ3"/>
<dbReference type="InterPro" id="IPR001245">
    <property type="entry name" value="Ser-Thr/Tyr_kinase_cat_dom"/>
</dbReference>
<dbReference type="InterPro" id="IPR011009">
    <property type="entry name" value="Kinase-like_dom_sf"/>
</dbReference>
<protein>
    <recommendedName>
        <fullName evidence="1">Protein kinase domain-containing protein</fullName>
    </recommendedName>
</protein>
<evidence type="ECO:0000313" key="3">
    <source>
        <dbReference type="Proteomes" id="UP000027195"/>
    </source>
</evidence>
<feature type="domain" description="Protein kinase" evidence="1">
    <location>
        <begin position="1"/>
        <end position="182"/>
    </location>
</feature>
<dbReference type="PANTHER" id="PTHR44329:SF214">
    <property type="entry name" value="PROTEIN KINASE DOMAIN-CONTAINING PROTEIN"/>
    <property type="match status" value="1"/>
</dbReference>
<dbReference type="SUPFAM" id="SSF56112">
    <property type="entry name" value="Protein kinase-like (PK-like)"/>
    <property type="match status" value="1"/>
</dbReference>
<gene>
    <name evidence="2" type="ORF">BOTBODRAFT_539622</name>
</gene>
<dbReference type="Pfam" id="PF07714">
    <property type="entry name" value="PK_Tyr_Ser-Thr"/>
    <property type="match status" value="1"/>
</dbReference>
<accession>A0A067MAQ3</accession>
<dbReference type="PROSITE" id="PS50011">
    <property type="entry name" value="PROTEIN_KINASE_DOM"/>
    <property type="match status" value="1"/>
</dbReference>